<feature type="region of interest" description="Disordered" evidence="1">
    <location>
        <begin position="878"/>
        <end position="947"/>
    </location>
</feature>
<proteinExistence type="predicted"/>
<feature type="region of interest" description="Disordered" evidence="1">
    <location>
        <begin position="337"/>
        <end position="439"/>
    </location>
</feature>
<feature type="compositionally biased region" description="Low complexity" evidence="1">
    <location>
        <begin position="400"/>
        <end position="409"/>
    </location>
</feature>
<evidence type="ECO:0000313" key="4">
    <source>
        <dbReference type="Proteomes" id="UP000567795"/>
    </source>
</evidence>
<sequence length="947" mass="97153">MVDSAPQWQWRHALGGTRPAAPQTARRPGNPARADVAPGRAASSPRRALGTLLSCALLATAALPGLAVAAPANAAPVSGSAGSTFTGASTGVATGVATGTSAGVQQTTSPTETSTGLPAEVVLESMTPVAPTEGDTIIISGRVVNPGSSTLRDVNLGVRIGRGGPFGSRSEIAAVGERTSLVPGDGERVDGVQATTADVPPGGSVQFQLTVAADTLGVGENGVYQFSVDAMGQTSERPWAQVLGIARTFLPWFPEPTDIEPTRLTVLWPLVEEPALTGRTLDDAAQTPLLPDDELAAEVYDGGRLETLVELGSDLPVSWVVDPALLDAVDAMTRPYRVEDGSASPPTDSPTPSDSASPSPDGPTDSDEAADDESQDTPGDGDGDDADASPSGDPDEAGGSEEPSGEPAGDTGDAEETTEPSATPTVPEGPGSVGTGGPAARAWLDALRTATQGEDGDDLVSLPYGDTDLASLSRAGSVAPRLADELAEAVSMGADTTERVIGEGALTEVAWPAEGAADPAIVETARTTGANALLLSGNSVTGGESLNRTPDTVRRLSDDTTALVSDPAVDALFTADFTGADGQSRATLAVQEFLAQTLLITMEAPSAQRGLTVMPPREMTTTTAQALHRAVSAALERGWVEGTGVSDALGNEPTEGAPSTVPPAEDYPEQTAARDLPVGNLDTTADLDASLSQFADVLTQPDRVVEPFTPAVLLSLSNAWRGRPEEQEEYLTVVNGELDGLRSLIDIPPKEDVTLSGRSATIPITVINDLQQPVQGLELRLTSSQPTRVTLTPDTAQVEVAAGSREQRRFTVDAKANGRVWVTAQLYTADGRPYGDPLRFEVNVTTIGNNVLLVLGTGLLLVTLAVFRMYVKRSRAHRAAGAGAEGGTIEVEEETPEGAGEGASPVEDTRPDDSSEDGSATARPTEEPPGEDGAQGGRDGKGGGSAG</sequence>
<keyword evidence="2" id="KW-1133">Transmembrane helix</keyword>
<protein>
    <submittedName>
        <fullName evidence="3">Uncharacterized protein</fullName>
    </submittedName>
</protein>
<evidence type="ECO:0000313" key="3">
    <source>
        <dbReference type="EMBL" id="NYI05421.1"/>
    </source>
</evidence>
<evidence type="ECO:0000256" key="2">
    <source>
        <dbReference type="SAM" id="Phobius"/>
    </source>
</evidence>
<dbReference type="AlphaFoldDB" id="A0A853A3Z2"/>
<feature type="compositionally biased region" description="Low complexity" evidence="1">
    <location>
        <begin position="341"/>
        <end position="363"/>
    </location>
</feature>
<feature type="compositionally biased region" description="Acidic residues" evidence="1">
    <location>
        <begin position="364"/>
        <end position="399"/>
    </location>
</feature>
<comment type="caution">
    <text evidence="3">The sequence shown here is derived from an EMBL/GenBank/DDBJ whole genome shotgun (WGS) entry which is preliminary data.</text>
</comment>
<reference evidence="3 4" key="1">
    <citation type="submission" date="2020-07" db="EMBL/GenBank/DDBJ databases">
        <title>Sequencing the genomes of 1000 actinobacteria strains.</title>
        <authorList>
            <person name="Klenk H.-P."/>
        </authorList>
    </citation>
    <scope>NUCLEOTIDE SEQUENCE [LARGE SCALE GENOMIC DNA]</scope>
    <source>
        <strain evidence="3 4">DSM 42178</strain>
    </source>
</reference>
<keyword evidence="2" id="KW-0472">Membrane</keyword>
<feature type="transmembrane region" description="Helical" evidence="2">
    <location>
        <begin position="851"/>
        <end position="871"/>
    </location>
</feature>
<feature type="compositionally biased region" description="Gly residues" evidence="1">
    <location>
        <begin position="933"/>
        <end position="947"/>
    </location>
</feature>
<feature type="compositionally biased region" description="Low complexity" evidence="1">
    <location>
        <begin position="419"/>
        <end position="428"/>
    </location>
</feature>
<dbReference type="InterPro" id="IPR046112">
    <property type="entry name" value="DUF6049"/>
</dbReference>
<name>A0A853A3Z2_9ACTN</name>
<gene>
    <name evidence="3" type="ORF">FHU37_002364</name>
</gene>
<dbReference type="Pfam" id="PF19516">
    <property type="entry name" value="DUF6049"/>
    <property type="match status" value="1"/>
</dbReference>
<keyword evidence="4" id="KW-1185">Reference proteome</keyword>
<dbReference type="RefSeq" id="WP_179814159.1">
    <property type="nucleotide sequence ID" value="NZ_JACBZD010000001.1"/>
</dbReference>
<accession>A0A853A3Z2</accession>
<dbReference type="EMBL" id="JACBZD010000001">
    <property type="protein sequence ID" value="NYI05421.1"/>
    <property type="molecule type" value="Genomic_DNA"/>
</dbReference>
<feature type="region of interest" description="Disordered" evidence="1">
    <location>
        <begin position="1"/>
        <end position="42"/>
    </location>
</feature>
<keyword evidence="2" id="KW-0812">Transmembrane</keyword>
<organism evidence="3 4">
    <name type="scientific">Allostreptomyces psammosilenae</name>
    <dbReference type="NCBI Taxonomy" id="1892865"/>
    <lineage>
        <taxon>Bacteria</taxon>
        <taxon>Bacillati</taxon>
        <taxon>Actinomycetota</taxon>
        <taxon>Actinomycetes</taxon>
        <taxon>Kitasatosporales</taxon>
        <taxon>Streptomycetaceae</taxon>
        <taxon>Allostreptomyces</taxon>
    </lineage>
</organism>
<dbReference type="Proteomes" id="UP000567795">
    <property type="component" value="Unassembled WGS sequence"/>
</dbReference>
<feature type="region of interest" description="Disordered" evidence="1">
    <location>
        <begin position="645"/>
        <end position="664"/>
    </location>
</feature>
<evidence type="ECO:0000256" key="1">
    <source>
        <dbReference type="SAM" id="MobiDB-lite"/>
    </source>
</evidence>